<protein>
    <recommendedName>
        <fullName evidence="4">Tetratricopeptide repeat protein</fullName>
    </recommendedName>
</protein>
<keyword evidence="1" id="KW-0812">Transmembrane</keyword>
<dbReference type="InterPro" id="IPR011990">
    <property type="entry name" value="TPR-like_helical_dom_sf"/>
</dbReference>
<reference evidence="2 3" key="1">
    <citation type="submission" date="2019-10" db="EMBL/GenBank/DDBJ databases">
        <title>New species of Slilvanegrellaceae.</title>
        <authorList>
            <person name="Pitt A."/>
            <person name="Hahn M.W."/>
        </authorList>
    </citation>
    <scope>NUCLEOTIDE SEQUENCE [LARGE SCALE GENOMIC DNA]</scope>
    <source>
        <strain evidence="2 3">SP-Ram-0.45-NSY-1</strain>
    </source>
</reference>
<evidence type="ECO:0000256" key="1">
    <source>
        <dbReference type="SAM" id="Phobius"/>
    </source>
</evidence>
<dbReference type="RefSeq" id="WP_153419310.1">
    <property type="nucleotide sequence ID" value="NZ_WFLM01000002.1"/>
</dbReference>
<feature type="transmembrane region" description="Helical" evidence="1">
    <location>
        <begin position="7"/>
        <end position="24"/>
    </location>
</feature>
<comment type="caution">
    <text evidence="2">The sequence shown here is derived from an EMBL/GenBank/DDBJ whole genome shotgun (WGS) entry which is preliminary data.</text>
</comment>
<keyword evidence="1" id="KW-1133">Transmembrane helix</keyword>
<dbReference type="Gene3D" id="1.25.40.10">
    <property type="entry name" value="Tetratricopeptide repeat domain"/>
    <property type="match status" value="1"/>
</dbReference>
<dbReference type="AlphaFoldDB" id="A0A6N6VUD6"/>
<name>A0A6N6VUD6_9BACT</name>
<evidence type="ECO:0008006" key="4">
    <source>
        <dbReference type="Google" id="ProtNLM"/>
    </source>
</evidence>
<keyword evidence="1" id="KW-0472">Membrane</keyword>
<accession>A0A6N6VUD6</accession>
<dbReference type="Proteomes" id="UP000437748">
    <property type="component" value="Unassembled WGS sequence"/>
</dbReference>
<evidence type="ECO:0000313" key="2">
    <source>
        <dbReference type="EMBL" id="KAB8039803.1"/>
    </source>
</evidence>
<gene>
    <name evidence="2" type="ORF">GCL60_05945</name>
</gene>
<dbReference type="OrthoDB" id="5287743at2"/>
<dbReference type="SUPFAM" id="SSF48452">
    <property type="entry name" value="TPR-like"/>
    <property type="match status" value="1"/>
</dbReference>
<organism evidence="2 3">
    <name type="scientific">Silvanigrella paludirubra</name>
    <dbReference type="NCBI Taxonomy" id="2499159"/>
    <lineage>
        <taxon>Bacteria</taxon>
        <taxon>Pseudomonadati</taxon>
        <taxon>Bdellovibrionota</taxon>
        <taxon>Oligoflexia</taxon>
        <taxon>Silvanigrellales</taxon>
        <taxon>Silvanigrellaceae</taxon>
        <taxon>Silvanigrella</taxon>
    </lineage>
</organism>
<proteinExistence type="predicted"/>
<evidence type="ECO:0000313" key="3">
    <source>
        <dbReference type="Proteomes" id="UP000437748"/>
    </source>
</evidence>
<keyword evidence="3" id="KW-1185">Reference proteome</keyword>
<dbReference type="EMBL" id="WFLM01000002">
    <property type="protein sequence ID" value="KAB8039803.1"/>
    <property type="molecule type" value="Genomic_DNA"/>
</dbReference>
<sequence>MRKIQNNFLFFIIILFCFILFSFFENKIYAQLPKTFIKEELPTLRSGPPLNIQAAYDKEVLLEVTPGDDYSSQNSHIIWSINNKKICTGVYCPIVLKESEYLDRAPILDIITYNEYGGTTYTYEFEIRSKEGFDSKSLNKETEYVKPKNDPIDSFSSQKVSAIFGKGTLIQSDYILYIGSVSRFFNWKNGIFQTDNLDTLKISDSESGLWFLLPSSNLSIQSPTDDDQLRKAKLNLGSLRVKASGGRNDTDQNTESFTNKMQIETEEISILVSRGADVVMTRGKENNKLFTKIIVFSGEAQLIPNIRFIKESEKFNDDKIKLGTGLEFTIYEDGTIKPLATPNSSTIDYFIAFTTTQEELKARYEIKNIDNLSEILDRAAILAENEEYFELLNLLTPLQNLIDKDIRISYYLGFAKKGLYQNQDAKKYFIHAKKMDSNFPMAHWQLGLIYLEEKNYPYAENEFLLAHKNIPKGSKVDHEYGYYVGVPYFFNNKMLLAKNTFQSAVWDTELDPSLRQSAAEFLKRINIEKPWSLFVPLGIQYDSNVLSIAQNQSLPSQYTDKSVFRSIAGGVYSYDSSKESNNDGWFLGGGAKLFYIKNLTNDYSSLDALVLEGSVYETRRWMKDEEKKEHDSVRIYQTGGAVFVDNKQDNLYFLGGGVYKSLELNAGVQIDISDRTVSNQRSGLVYNQYFSLGLGQYGPFVLDLNLQGQEQIMFNTSDTVGSTFEIIATPSASYSINSKTSLKFGTTFDFLYTFISPIQSKYKFIPTAAINYFILDWLIGTFSASFEYDRVLPDNTNVYRPGASLIVTGIF</sequence>